<dbReference type="InterPro" id="IPR032675">
    <property type="entry name" value="LRR_dom_sf"/>
</dbReference>
<dbReference type="GO" id="GO:0019005">
    <property type="term" value="C:SCF ubiquitin ligase complex"/>
    <property type="evidence" value="ECO:0007669"/>
    <property type="project" value="TreeGrafter"/>
</dbReference>
<protein>
    <recommendedName>
        <fullName evidence="2">F-box domain-containing protein</fullName>
    </recommendedName>
</protein>
<evidence type="ECO:0008006" key="2">
    <source>
        <dbReference type="Google" id="ProtNLM"/>
    </source>
</evidence>
<dbReference type="Gene3D" id="3.80.10.10">
    <property type="entry name" value="Ribonuclease Inhibitor"/>
    <property type="match status" value="2"/>
</dbReference>
<sequence length="338" mass="37984">MENLLDELLGEIIKRLTKTSDLSSLSLVSKHLYIVEAEQRNDIRVGCGLFPVTSALALLCSRFPNLCKVEFNYSSWEPNHGVQMDNKGLHVLSSCCPSLTDLTLSLCSYIDDSGLCLLKDFKKLMSLRFTTLPEITSSGLSSVAVGCKSLSALYLIDCKKLGRADWLEYLGRVGSLKELVVKYCKGISQYDFLKVGPGWMKLQKFVFQIKGCHNKIETRDPSYVEHYQYRYDFCCDNLKDLTAARIITEPEKGLGCLLTKCKALENLCLYYVLGLHDNDIITLSHNCINLRSISLRLEPLYNEGPEGIDFSTPLTDDSLRALALRCPMLQSVELTFLA</sequence>
<dbReference type="SMART" id="SM00367">
    <property type="entry name" value="LRR_CC"/>
    <property type="match status" value="3"/>
</dbReference>
<dbReference type="FunFam" id="3.80.10.10:FF:000653">
    <property type="entry name" value="F-box/LRR-repeat protein 14"/>
    <property type="match status" value="1"/>
</dbReference>
<reference evidence="1" key="1">
    <citation type="submission" date="2014-09" db="EMBL/GenBank/DDBJ databases">
        <authorList>
            <person name="Magalhaes I.L.F."/>
            <person name="Oliveira U."/>
            <person name="Santos F.R."/>
            <person name="Vidigal T.H.D.A."/>
            <person name="Brescovit A.D."/>
            <person name="Santos A.J."/>
        </authorList>
    </citation>
    <scope>NUCLEOTIDE SEQUENCE</scope>
    <source>
        <tissue evidence="1">Shoot tissue taken approximately 20 cm above the soil surface</tissue>
    </source>
</reference>
<evidence type="ECO:0000313" key="1">
    <source>
        <dbReference type="EMBL" id="JAD27060.1"/>
    </source>
</evidence>
<dbReference type="AlphaFoldDB" id="A0A0A8YQ94"/>
<name>A0A0A8YQ94_ARUDO</name>
<accession>A0A0A8YQ94</accession>
<organism evidence="1">
    <name type="scientific">Arundo donax</name>
    <name type="common">Giant reed</name>
    <name type="synonym">Donax arundinaceus</name>
    <dbReference type="NCBI Taxonomy" id="35708"/>
    <lineage>
        <taxon>Eukaryota</taxon>
        <taxon>Viridiplantae</taxon>
        <taxon>Streptophyta</taxon>
        <taxon>Embryophyta</taxon>
        <taxon>Tracheophyta</taxon>
        <taxon>Spermatophyta</taxon>
        <taxon>Magnoliopsida</taxon>
        <taxon>Liliopsida</taxon>
        <taxon>Poales</taxon>
        <taxon>Poaceae</taxon>
        <taxon>PACMAD clade</taxon>
        <taxon>Arundinoideae</taxon>
        <taxon>Arundineae</taxon>
        <taxon>Arundo</taxon>
    </lineage>
</organism>
<reference evidence="1" key="2">
    <citation type="journal article" date="2015" name="Data Brief">
        <title>Shoot transcriptome of the giant reed, Arundo donax.</title>
        <authorList>
            <person name="Barrero R.A."/>
            <person name="Guerrero F.D."/>
            <person name="Moolhuijzen P."/>
            <person name="Goolsby J.A."/>
            <person name="Tidwell J."/>
            <person name="Bellgard S.E."/>
            <person name="Bellgard M.I."/>
        </authorList>
    </citation>
    <scope>NUCLEOTIDE SEQUENCE</scope>
    <source>
        <tissue evidence="1">Shoot tissue taken approximately 20 cm above the soil surface</tissue>
    </source>
</reference>
<dbReference type="EMBL" id="GBRH01270835">
    <property type="protein sequence ID" value="JAD27060.1"/>
    <property type="molecule type" value="Transcribed_RNA"/>
</dbReference>
<dbReference type="Gene3D" id="1.20.1280.50">
    <property type="match status" value="1"/>
</dbReference>
<dbReference type="FunFam" id="1.20.1280.50:FF:000023">
    <property type="entry name" value="F-box/LRR-repeat protein 4"/>
    <property type="match status" value="1"/>
</dbReference>
<proteinExistence type="predicted"/>
<dbReference type="InterPro" id="IPR006553">
    <property type="entry name" value="Leu-rich_rpt_Cys-con_subtyp"/>
</dbReference>
<dbReference type="GO" id="GO:0031146">
    <property type="term" value="P:SCF-dependent proteasomal ubiquitin-dependent protein catabolic process"/>
    <property type="evidence" value="ECO:0007669"/>
    <property type="project" value="TreeGrafter"/>
</dbReference>
<dbReference type="PANTHER" id="PTHR13318:SF216">
    <property type="entry name" value="F-BOX DOMAIN CONTAINING PROTEIN"/>
    <property type="match status" value="1"/>
</dbReference>
<dbReference type="PANTHER" id="PTHR13318">
    <property type="entry name" value="PARTNER OF PAIRED, ISOFORM B-RELATED"/>
    <property type="match status" value="1"/>
</dbReference>
<dbReference type="SUPFAM" id="SSF52047">
    <property type="entry name" value="RNI-like"/>
    <property type="match status" value="2"/>
</dbReference>